<dbReference type="OrthoDB" id="3661391at2"/>
<dbReference type="InterPro" id="IPR043148">
    <property type="entry name" value="TagF_C"/>
</dbReference>
<keyword evidence="2" id="KW-1185">Reference proteome</keyword>
<sequence length="389" mass="42326">MGHVAAEPQRAKRWDTAPVERRVLGVVRTLTTLDRLLDVLPVLADDMRVETRFAVAAGSEFAANLTDELHRSQARVADWEQAVGKDFDLAISPSGNGRLHELEMPVLTLPHGAGHHKLRATESGVAEEVSGLSAAQLMHEGRVVPAVVGLSHPSQLAALRRDCPEAVARAEVIGDPCFARLQVSLPMREHYRAALGTGRRKLVVLASTWGPHSLFGRQGGLARDLVAALPADYQVALVLHPNIWSRHEGLQIRTWLQTALRDGLVLVPRLRKWQAALIAADVVISDHGSLSCYAAALGKPLLLAAFGTDEVVPGSPMALLGERAKRLDTTGDVRAQIDAARPVPDHQQLAGLAFQDRACERLRSLIYRQLDLPEPPWPARPAPVDLFHS</sequence>
<name>A0A4R4Y8P3_9PSEU</name>
<dbReference type="AlphaFoldDB" id="A0A4R4Y8P3"/>
<protein>
    <recommendedName>
        <fullName evidence="3">Translation initiation factor IF-2</fullName>
    </recommendedName>
</protein>
<accession>A0A4R4Y8P3</accession>
<organism evidence="1 2">
    <name type="scientific">Saccharopolyspora elongata</name>
    <dbReference type="NCBI Taxonomy" id="2530387"/>
    <lineage>
        <taxon>Bacteria</taxon>
        <taxon>Bacillati</taxon>
        <taxon>Actinomycetota</taxon>
        <taxon>Actinomycetes</taxon>
        <taxon>Pseudonocardiales</taxon>
        <taxon>Pseudonocardiaceae</taxon>
        <taxon>Saccharopolyspora</taxon>
    </lineage>
</organism>
<proteinExistence type="predicted"/>
<evidence type="ECO:0008006" key="3">
    <source>
        <dbReference type="Google" id="ProtNLM"/>
    </source>
</evidence>
<dbReference type="SUPFAM" id="SSF53756">
    <property type="entry name" value="UDP-Glycosyltransferase/glycogen phosphorylase"/>
    <property type="match status" value="1"/>
</dbReference>
<comment type="caution">
    <text evidence="1">The sequence shown here is derived from an EMBL/GenBank/DDBJ whole genome shotgun (WGS) entry which is preliminary data.</text>
</comment>
<gene>
    <name evidence="1" type="ORF">E1288_34875</name>
</gene>
<dbReference type="Proteomes" id="UP000294947">
    <property type="component" value="Unassembled WGS sequence"/>
</dbReference>
<reference evidence="1 2" key="1">
    <citation type="submission" date="2019-03" db="EMBL/GenBank/DDBJ databases">
        <title>Draft genome sequences of novel Actinobacteria.</title>
        <authorList>
            <person name="Sahin N."/>
            <person name="Ay H."/>
            <person name="Saygin H."/>
        </authorList>
    </citation>
    <scope>NUCLEOTIDE SEQUENCE [LARGE SCALE GENOMIC DNA]</scope>
    <source>
        <strain evidence="1 2">7K502</strain>
    </source>
</reference>
<evidence type="ECO:0000313" key="1">
    <source>
        <dbReference type="EMBL" id="TDD40795.1"/>
    </source>
</evidence>
<evidence type="ECO:0000313" key="2">
    <source>
        <dbReference type="Proteomes" id="UP000294947"/>
    </source>
</evidence>
<dbReference type="EMBL" id="SMKW01000067">
    <property type="protein sequence ID" value="TDD40795.1"/>
    <property type="molecule type" value="Genomic_DNA"/>
</dbReference>
<dbReference type="Gene3D" id="3.40.50.12580">
    <property type="match status" value="1"/>
</dbReference>